<evidence type="ECO:0000313" key="6">
    <source>
        <dbReference type="EMBL" id="AJG21366.1"/>
    </source>
</evidence>
<feature type="domain" description="HTH lysR-type" evidence="5">
    <location>
        <begin position="48"/>
        <end position="103"/>
    </location>
</feature>
<comment type="similarity">
    <text evidence="1">Belongs to the LysR transcriptional regulatory family.</text>
</comment>
<dbReference type="AlphaFoldDB" id="A0A0C4YL51"/>
<keyword evidence="4" id="KW-0804">Transcription</keyword>
<dbReference type="InterPro" id="IPR036390">
    <property type="entry name" value="WH_DNA-bd_sf"/>
</dbReference>
<keyword evidence="2" id="KW-0805">Transcription regulation</keyword>
<dbReference type="SUPFAM" id="SSF46785">
    <property type="entry name" value="Winged helix' DNA-binding domain"/>
    <property type="match status" value="1"/>
</dbReference>
<dbReference type="EMBL" id="CP010536">
    <property type="protein sequence ID" value="AJG21366.1"/>
    <property type="molecule type" value="Genomic_DNA"/>
</dbReference>
<evidence type="ECO:0000256" key="3">
    <source>
        <dbReference type="ARBA" id="ARBA00023125"/>
    </source>
</evidence>
<dbReference type="InterPro" id="IPR050950">
    <property type="entry name" value="HTH-type_LysR_regulators"/>
</dbReference>
<dbReference type="GO" id="GO:0003700">
    <property type="term" value="F:DNA-binding transcription factor activity"/>
    <property type="evidence" value="ECO:0007669"/>
    <property type="project" value="InterPro"/>
</dbReference>
<dbReference type="CDD" id="cd05466">
    <property type="entry name" value="PBP2_LTTR_substrate"/>
    <property type="match status" value="1"/>
</dbReference>
<evidence type="ECO:0000256" key="2">
    <source>
        <dbReference type="ARBA" id="ARBA00023015"/>
    </source>
</evidence>
<protein>
    <submittedName>
        <fullName evidence="6">Hydrogen peroxide-inducible genes activator</fullName>
    </submittedName>
</protein>
<dbReference type="InterPro" id="IPR005119">
    <property type="entry name" value="LysR_subst-bd"/>
</dbReference>
<dbReference type="SUPFAM" id="SSF53850">
    <property type="entry name" value="Periplasmic binding protein-like II"/>
    <property type="match status" value="1"/>
</dbReference>
<name>A0A0C4YL51_9BURK</name>
<dbReference type="GO" id="GO:0003677">
    <property type="term" value="F:DNA binding"/>
    <property type="evidence" value="ECO:0007669"/>
    <property type="project" value="UniProtKB-KW"/>
</dbReference>
<dbReference type="PROSITE" id="PS50931">
    <property type="entry name" value="HTH_LYSR"/>
    <property type="match status" value="1"/>
</dbReference>
<keyword evidence="3" id="KW-0238">DNA-binding</keyword>
<dbReference type="InterPro" id="IPR036388">
    <property type="entry name" value="WH-like_DNA-bd_sf"/>
</dbReference>
<dbReference type="GO" id="GO:0005829">
    <property type="term" value="C:cytosol"/>
    <property type="evidence" value="ECO:0007669"/>
    <property type="project" value="TreeGrafter"/>
</dbReference>
<dbReference type="Proteomes" id="UP000031843">
    <property type="component" value="Chromosome main"/>
</dbReference>
<dbReference type="Gene3D" id="1.10.10.10">
    <property type="entry name" value="Winged helix-like DNA-binding domain superfamily/Winged helix DNA-binding domain"/>
    <property type="match status" value="1"/>
</dbReference>
<gene>
    <name evidence="6" type="ORF">RR42_m4017</name>
</gene>
<dbReference type="Pfam" id="PF00126">
    <property type="entry name" value="HTH_1"/>
    <property type="match status" value="1"/>
</dbReference>
<dbReference type="FunFam" id="1.10.10.10:FF:000001">
    <property type="entry name" value="LysR family transcriptional regulator"/>
    <property type="match status" value="1"/>
</dbReference>
<dbReference type="KEGG" id="cbw:RR42_m4017"/>
<evidence type="ECO:0000259" key="5">
    <source>
        <dbReference type="PROSITE" id="PS50931"/>
    </source>
</evidence>
<dbReference type="PRINTS" id="PR00039">
    <property type="entry name" value="HTHLYSR"/>
</dbReference>
<evidence type="ECO:0000256" key="1">
    <source>
        <dbReference type="ARBA" id="ARBA00009437"/>
    </source>
</evidence>
<evidence type="ECO:0000313" key="7">
    <source>
        <dbReference type="Proteomes" id="UP000031843"/>
    </source>
</evidence>
<dbReference type="PANTHER" id="PTHR30419">
    <property type="entry name" value="HTH-TYPE TRANSCRIPTIONAL REGULATOR YBHD"/>
    <property type="match status" value="1"/>
</dbReference>
<reference evidence="6 7" key="1">
    <citation type="journal article" date="2015" name="Genome Announc.">
        <title>Complete Genome Sequence of Cupriavidus basilensis 4G11, Isolated from the Oak Ridge Field Research Center Site.</title>
        <authorList>
            <person name="Ray J."/>
            <person name="Waters R.J."/>
            <person name="Skerker J.M."/>
            <person name="Kuehl J.V."/>
            <person name="Price M.N."/>
            <person name="Huang J."/>
            <person name="Chakraborty R."/>
            <person name="Arkin A.P."/>
            <person name="Deutschbauer A."/>
        </authorList>
    </citation>
    <scope>NUCLEOTIDE SEQUENCE [LARGE SCALE GENOMIC DNA]</scope>
    <source>
        <strain evidence="6">4G11</strain>
    </source>
</reference>
<dbReference type="InterPro" id="IPR000847">
    <property type="entry name" value="LysR_HTH_N"/>
</dbReference>
<sequence>MKAVLQQTAPRWQGPGHAATLTCADAIKEASLTYAAHKKIFGMRHLNPDFLHAFSLVCDLGSFSAAAERLGLSQPAVSLQVRQLEQRYGLRLLERVGRHVLPTPAGEDLLAHARGVAGALAAADDSMARHAGGVVGRVRLGTGATACIYLLPAVLRDLRRAMPALEIVVSTENTGEALKAVEDNALDLAFVTLPASGRMFDITPVLEDPFVAIGPADDEPLPATVAPADLAGRPLVLFSPGGNTRRLVDEWFLRAGISARPVMELDSVEAIKELVGAGLGYSVLPGMALPPGQPRARIAVRPLAPPLARTLALVLRHDKPLRAGLRATVAALLRLAPQRQSPA</sequence>
<accession>A0A0C4YL51</accession>
<proteinExistence type="inferred from homology"/>
<organism evidence="6 7">
    <name type="scientific">Cupriavidus basilensis</name>
    <dbReference type="NCBI Taxonomy" id="68895"/>
    <lineage>
        <taxon>Bacteria</taxon>
        <taxon>Pseudomonadati</taxon>
        <taxon>Pseudomonadota</taxon>
        <taxon>Betaproteobacteria</taxon>
        <taxon>Burkholderiales</taxon>
        <taxon>Burkholderiaceae</taxon>
        <taxon>Cupriavidus</taxon>
    </lineage>
</organism>
<dbReference type="Gene3D" id="3.40.190.10">
    <property type="entry name" value="Periplasmic binding protein-like II"/>
    <property type="match status" value="2"/>
</dbReference>
<dbReference type="STRING" id="68895.RR42_m4017"/>
<evidence type="ECO:0000256" key="4">
    <source>
        <dbReference type="ARBA" id="ARBA00023163"/>
    </source>
</evidence>
<dbReference type="Pfam" id="PF03466">
    <property type="entry name" value="LysR_substrate"/>
    <property type="match status" value="1"/>
</dbReference>
<keyword evidence="7" id="KW-1185">Reference proteome</keyword>